<name>A7TJ26_VANPO</name>
<sequence>MNNWQLSYSTPVDLIEHLKKPYFRYDNKEKEATKIIFDERANLIWCGDSYGRISSYDPNFQLYTRYTGHFGAMPVNDMLSHRDGILSLSDDSLHFSNRRGVTTMNITSIDISLLSGLKTMCYASKDVQNVLYCAGNNSNSGILSIDLNKNCLSSIIDYSSKVKLMCSNNKIISIGKQSGSIDLLDPNSNHIIKSFSAHSATISCMDSRDYTLVTVGKSRRFNSMFADPFINVYDLRTMQQLPPVSFSKGTNMGSGGADYVKLHPVLPTVMTVASEQGSFDFIDLSNPTLRTQFVHPCRSVKDMVISANGDYLGFLTGDNTLGTWCRSSSNPGFTNTPDILEYPDFINDGILNVPGSIDNDDYSLSSVGMPYYPEKLLSAWSQVVFRSKGTLPKAIDVSQLTNSKLQPIKPQQTNIIPSNNNNGINNNNNNNSNINNNGNNNNNKLPHFYKYNCSKYGHRNVIESYVCYKDIRKTVTNKLNIVNKNSSANGTLNVIDTELLRCKPLNDQEIPPAYIKLQLTHGRYGSDNFDFKSFNKTTFSGLDTDIDHPYTNSILQLYRFIPEIFNFIVGCLKDENFTQNSLLTETGYLFDMMQRSQGRVCFTSNFQTTLDSLDDSSMTNSSTPNMMHLQQNNTIFQSLECLSLDSEDMGSLNCADSLAKGQTQKFNDRFLNSLIADELQRSTHTITIEEDFGFHLESEVLSSCSHYEKKTRIIPTLSVTSPVRNSTKHINRKLTNHTILPYIESSMKRIKQVQSTCEICNKNEIVEHEIVIKNLPPVMSLELLLSENEWTVAKSVNDWLSPEFYATMSKDKAVLKNHPNELKTSNPIFKYELNGYVAKVTDTTGENRYVTYSKIYDNDDKRYKWYLFNDYLVTEIEEEEALNITYWWKTVETVIYCDSEELRKPFLSVDTYPINYNILYRDHFANGVRKDAAAQYQLLTKGELSDIPKPGTLIAIDAEFVILNEEMSDIDCKGIKTIIRPKKTALARVSVLRGEEGDLYGVPFIDDYIVQTDHIQDYVTKYSGINPGDLDPKNSSKALVTRTVAYRKIWLLMQLGCVFVGHGLSNDFKQININVPQEQIRDTAIYFLQGKRFLSLRYLAYAILDRNIQEGNHDSIEDAYTALILYKKYLDLKEKGTLNHVLDVIYEEGRTTNYKVPETNKEVVVTKY</sequence>
<dbReference type="OMA" id="TQELLWT"/>
<dbReference type="GeneID" id="5545969"/>
<keyword evidence="6" id="KW-0540">Nuclease</keyword>
<dbReference type="EMBL" id="DS480399">
    <property type="protein sequence ID" value="EDO17725.1"/>
    <property type="molecule type" value="Genomic_DNA"/>
</dbReference>
<dbReference type="InterPro" id="IPR013520">
    <property type="entry name" value="Ribonucl_H"/>
</dbReference>
<feature type="region of interest" description="Disordered" evidence="10">
    <location>
        <begin position="411"/>
        <end position="441"/>
    </location>
</feature>
<dbReference type="HOGENOM" id="CLU_002369_1_0_1"/>
<keyword evidence="7" id="KW-0479">Metal-binding</keyword>
<evidence type="ECO:0000256" key="4">
    <source>
        <dbReference type="ARBA" id="ARBA00022574"/>
    </source>
</evidence>
<dbReference type="InterPro" id="IPR036397">
    <property type="entry name" value="RNaseH_sf"/>
</dbReference>
<evidence type="ECO:0000256" key="8">
    <source>
        <dbReference type="ARBA" id="ARBA00022801"/>
    </source>
</evidence>
<dbReference type="AlphaFoldDB" id="A7TJ26"/>
<dbReference type="STRING" id="436907.A7TJ26"/>
<dbReference type="OrthoDB" id="16516at2759"/>
<dbReference type="InterPro" id="IPR012337">
    <property type="entry name" value="RNaseH-like_sf"/>
</dbReference>
<dbReference type="Gene3D" id="2.130.10.10">
    <property type="entry name" value="YVTN repeat-like/Quinoprotein amine dehydrogenase"/>
    <property type="match status" value="1"/>
</dbReference>
<evidence type="ECO:0000256" key="3">
    <source>
        <dbReference type="ARBA" id="ARBA00022490"/>
    </source>
</evidence>
<dbReference type="InterPro" id="IPR036322">
    <property type="entry name" value="WD40_repeat_dom_sf"/>
</dbReference>
<dbReference type="SUPFAM" id="SSF50978">
    <property type="entry name" value="WD40 repeat-like"/>
    <property type="match status" value="1"/>
</dbReference>
<dbReference type="Pfam" id="PF20770">
    <property type="entry name" value="PAN2_N"/>
    <property type="match status" value="1"/>
</dbReference>
<dbReference type="Pfam" id="PF13423">
    <property type="entry name" value="UCH_1"/>
    <property type="match status" value="1"/>
</dbReference>
<dbReference type="PhylomeDB" id="A7TJ26"/>
<reference evidence="12 13" key="1">
    <citation type="journal article" date="2007" name="Proc. Natl. Acad. Sci. U.S.A.">
        <title>Independent sorting-out of thousands of duplicated gene pairs in two yeast species descended from a whole-genome duplication.</title>
        <authorList>
            <person name="Scannell D.R."/>
            <person name="Frank A.C."/>
            <person name="Conant G.C."/>
            <person name="Byrne K.P."/>
            <person name="Woolfit M."/>
            <person name="Wolfe K.H."/>
        </authorList>
    </citation>
    <scope>NUCLEOTIDE SEQUENCE [LARGE SCALE GENOMIC DNA]</scope>
    <source>
        <strain evidence="13">ATCC 22028 / DSM 70294 / BCRC 21397 / CBS 2163 / NBRC 10782 / NRRL Y-8283 / UCD 57-17</strain>
    </source>
</reference>
<evidence type="ECO:0000256" key="10">
    <source>
        <dbReference type="SAM" id="MobiDB-lite"/>
    </source>
</evidence>
<dbReference type="PROSITE" id="PS50235">
    <property type="entry name" value="USP_3"/>
    <property type="match status" value="1"/>
</dbReference>
<dbReference type="GO" id="GO:0003676">
    <property type="term" value="F:nucleic acid binding"/>
    <property type="evidence" value="ECO:0007669"/>
    <property type="project" value="InterPro"/>
</dbReference>
<dbReference type="PANTHER" id="PTHR15728:SF0">
    <property type="entry name" value="PAN2-PAN3 DEADENYLATION COMPLEX CATALYTIC SUBUNIT PAN2"/>
    <property type="match status" value="1"/>
</dbReference>
<evidence type="ECO:0000259" key="11">
    <source>
        <dbReference type="PROSITE" id="PS50235"/>
    </source>
</evidence>
<dbReference type="GO" id="GO:0004535">
    <property type="term" value="F:poly(A)-specific ribonuclease activity"/>
    <property type="evidence" value="ECO:0007669"/>
    <property type="project" value="UniProtKB-EC"/>
</dbReference>
<keyword evidence="8" id="KW-0378">Hydrolase</keyword>
<protein>
    <recommendedName>
        <fullName evidence="11">USP domain-containing protein</fullName>
    </recommendedName>
</protein>
<accession>A7TJ26</accession>
<evidence type="ECO:0000313" key="12">
    <source>
        <dbReference type="EMBL" id="EDO17725.1"/>
    </source>
</evidence>
<dbReference type="PANTHER" id="PTHR15728">
    <property type="entry name" value="DEADENYLATION COMPLEX CATALYTIC SUBUNIT PAN2"/>
    <property type="match status" value="1"/>
</dbReference>
<feature type="compositionally biased region" description="Low complexity" evidence="10">
    <location>
        <begin position="414"/>
        <end position="441"/>
    </location>
</feature>
<dbReference type="GO" id="GO:0006397">
    <property type="term" value="P:mRNA processing"/>
    <property type="evidence" value="ECO:0007669"/>
    <property type="project" value="UniProtKB-KW"/>
</dbReference>
<dbReference type="InterPro" id="IPR048841">
    <property type="entry name" value="PAN2_N"/>
</dbReference>
<dbReference type="KEGG" id="vpo:Kpol_1033p30"/>
<dbReference type="Pfam" id="PF00929">
    <property type="entry name" value="RNase_T"/>
    <property type="match status" value="1"/>
</dbReference>
<dbReference type="eggNOG" id="KOG1275">
    <property type="taxonomic scope" value="Eukaryota"/>
</dbReference>
<comment type="subcellular location">
    <subcellularLocation>
        <location evidence="2">Cytoplasm</location>
    </subcellularLocation>
</comment>
<dbReference type="RefSeq" id="XP_001645583.1">
    <property type="nucleotide sequence ID" value="XM_001645533.1"/>
</dbReference>
<organism evidence="13">
    <name type="scientific">Vanderwaltozyma polyspora (strain ATCC 22028 / DSM 70294 / BCRC 21397 / CBS 2163 / NBRC 10782 / NRRL Y-8283 / UCD 57-17)</name>
    <name type="common">Kluyveromyces polysporus</name>
    <dbReference type="NCBI Taxonomy" id="436907"/>
    <lineage>
        <taxon>Eukaryota</taxon>
        <taxon>Fungi</taxon>
        <taxon>Dikarya</taxon>
        <taxon>Ascomycota</taxon>
        <taxon>Saccharomycotina</taxon>
        <taxon>Saccharomycetes</taxon>
        <taxon>Saccharomycetales</taxon>
        <taxon>Saccharomycetaceae</taxon>
        <taxon>Vanderwaltozyma</taxon>
    </lineage>
</organism>
<evidence type="ECO:0000256" key="6">
    <source>
        <dbReference type="ARBA" id="ARBA00022722"/>
    </source>
</evidence>
<evidence type="ECO:0000256" key="1">
    <source>
        <dbReference type="ARBA" id="ARBA00001663"/>
    </source>
</evidence>
<dbReference type="SUPFAM" id="SSF54001">
    <property type="entry name" value="Cysteine proteinases"/>
    <property type="match status" value="1"/>
</dbReference>
<keyword evidence="3" id="KW-0963">Cytoplasm</keyword>
<dbReference type="GO" id="GO:0006301">
    <property type="term" value="P:DNA damage tolerance"/>
    <property type="evidence" value="ECO:0007669"/>
    <property type="project" value="EnsemblFungi"/>
</dbReference>
<keyword evidence="4" id="KW-0853">WD repeat</keyword>
<keyword evidence="13" id="KW-1185">Reference proteome</keyword>
<evidence type="ECO:0000256" key="5">
    <source>
        <dbReference type="ARBA" id="ARBA00022664"/>
    </source>
</evidence>
<gene>
    <name evidence="12" type="ORF">Kpol_1033p30</name>
</gene>
<feature type="domain" description="USP" evidence="11">
    <location>
        <begin position="540"/>
        <end position="890"/>
    </location>
</feature>
<dbReference type="CDD" id="cd06143">
    <property type="entry name" value="PAN2_exo"/>
    <property type="match status" value="1"/>
</dbReference>
<dbReference type="SUPFAM" id="SSF53098">
    <property type="entry name" value="Ribonuclease H-like"/>
    <property type="match status" value="1"/>
</dbReference>
<dbReference type="GO" id="GO:0031251">
    <property type="term" value="C:PAN complex"/>
    <property type="evidence" value="ECO:0007669"/>
    <property type="project" value="EnsemblFungi"/>
</dbReference>
<evidence type="ECO:0000256" key="2">
    <source>
        <dbReference type="ARBA" id="ARBA00004496"/>
    </source>
</evidence>
<keyword evidence="9" id="KW-0269">Exonuclease</keyword>
<dbReference type="FunFam" id="3.30.420.10:FF:000028">
    <property type="entry name" value="PAN2-PAN3 deadenylation complex catalytic subunit PAN2"/>
    <property type="match status" value="1"/>
</dbReference>
<dbReference type="GO" id="GO:0000289">
    <property type="term" value="P:nuclear-transcribed mRNA poly(A) tail shortening"/>
    <property type="evidence" value="ECO:0007669"/>
    <property type="project" value="EnsemblFungi"/>
</dbReference>
<comment type="catalytic activity">
    <reaction evidence="1">
        <text>Exonucleolytic cleavage of poly(A) to 5'-AMP.</text>
        <dbReference type="EC" id="3.1.13.4"/>
    </reaction>
</comment>
<dbReference type="InParanoid" id="A7TJ26"/>
<evidence type="ECO:0000313" key="13">
    <source>
        <dbReference type="Proteomes" id="UP000000267"/>
    </source>
</evidence>
<dbReference type="GO" id="GO:0046872">
    <property type="term" value="F:metal ion binding"/>
    <property type="evidence" value="ECO:0007669"/>
    <property type="project" value="UniProtKB-KW"/>
</dbReference>
<evidence type="ECO:0000256" key="7">
    <source>
        <dbReference type="ARBA" id="ARBA00022723"/>
    </source>
</evidence>
<proteinExistence type="predicted"/>
<dbReference type="InterPro" id="IPR028881">
    <property type="entry name" value="PAN2_UCH_dom"/>
</dbReference>
<dbReference type="InterPro" id="IPR015943">
    <property type="entry name" value="WD40/YVTN_repeat-like_dom_sf"/>
</dbReference>
<dbReference type="InterPro" id="IPR038765">
    <property type="entry name" value="Papain-like_cys_pep_sf"/>
</dbReference>
<dbReference type="Gene3D" id="3.30.420.10">
    <property type="entry name" value="Ribonuclease H-like superfamily/Ribonuclease H"/>
    <property type="match status" value="1"/>
</dbReference>
<dbReference type="GO" id="GO:0000932">
    <property type="term" value="C:P-body"/>
    <property type="evidence" value="ECO:0007669"/>
    <property type="project" value="TreeGrafter"/>
</dbReference>
<dbReference type="InterPro" id="IPR028889">
    <property type="entry name" value="USP"/>
</dbReference>
<dbReference type="Gene3D" id="3.90.70.10">
    <property type="entry name" value="Cysteine proteinases"/>
    <property type="match status" value="1"/>
</dbReference>
<dbReference type="Proteomes" id="UP000000267">
    <property type="component" value="Unassembled WGS sequence"/>
</dbReference>
<dbReference type="FunCoup" id="A7TJ26">
    <property type="interactions" value="731"/>
</dbReference>
<evidence type="ECO:0000256" key="9">
    <source>
        <dbReference type="ARBA" id="ARBA00022839"/>
    </source>
</evidence>
<dbReference type="SMART" id="SM00479">
    <property type="entry name" value="EXOIII"/>
    <property type="match status" value="1"/>
</dbReference>
<dbReference type="InterPro" id="IPR050785">
    <property type="entry name" value="PAN2-PAN3_catalytic_subunit"/>
</dbReference>
<keyword evidence="5" id="KW-0507">mRNA processing</keyword>